<dbReference type="OrthoDB" id="9780088at2"/>
<dbReference type="AlphaFoldDB" id="A0A1J0GEP0"/>
<feature type="transmembrane region" description="Helical" evidence="6">
    <location>
        <begin position="40"/>
        <end position="62"/>
    </location>
</feature>
<dbReference type="InterPro" id="IPR030191">
    <property type="entry name" value="CodB"/>
</dbReference>
<evidence type="ECO:0000256" key="2">
    <source>
        <dbReference type="ARBA" id="ARBA00008974"/>
    </source>
</evidence>
<feature type="transmembrane region" description="Helical" evidence="6">
    <location>
        <begin position="12"/>
        <end position="34"/>
    </location>
</feature>
<evidence type="ECO:0000256" key="3">
    <source>
        <dbReference type="ARBA" id="ARBA00022692"/>
    </source>
</evidence>
<dbReference type="KEGG" id="ceu:A7L45_06620"/>
<keyword evidence="5 6" id="KW-0472">Membrane</keyword>
<feature type="transmembrane region" description="Helical" evidence="6">
    <location>
        <begin position="214"/>
        <end position="238"/>
    </location>
</feature>
<feature type="transmembrane region" description="Helical" evidence="6">
    <location>
        <begin position="349"/>
        <end position="367"/>
    </location>
</feature>
<feature type="transmembrane region" description="Helical" evidence="6">
    <location>
        <begin position="83"/>
        <end position="102"/>
    </location>
</feature>
<evidence type="ECO:0000256" key="4">
    <source>
        <dbReference type="ARBA" id="ARBA00022989"/>
    </source>
</evidence>
<dbReference type="GO" id="GO:0005886">
    <property type="term" value="C:plasma membrane"/>
    <property type="evidence" value="ECO:0007669"/>
    <property type="project" value="TreeGrafter"/>
</dbReference>
<keyword evidence="8" id="KW-1185">Reference proteome</keyword>
<dbReference type="NCBIfam" id="TIGR02358">
    <property type="entry name" value="thia_cytX"/>
    <property type="match status" value="1"/>
</dbReference>
<feature type="transmembrane region" description="Helical" evidence="6">
    <location>
        <begin position="316"/>
        <end position="337"/>
    </location>
</feature>
<dbReference type="PANTHER" id="PTHR30569">
    <property type="entry name" value="CYTOSINE TRANSPORTER CODB"/>
    <property type="match status" value="1"/>
</dbReference>
<feature type="transmembrane region" description="Helical" evidence="6">
    <location>
        <begin position="373"/>
        <end position="391"/>
    </location>
</feature>
<evidence type="ECO:0000256" key="5">
    <source>
        <dbReference type="ARBA" id="ARBA00023136"/>
    </source>
</evidence>
<reference evidence="8" key="1">
    <citation type="journal article" date="2016" name="Front. Microbiol.">
        <title>Complete Genome Sequence of Clostridium estertheticum DSM 8809, a Microbe Identified in Spoiled Vacuum Packed Beef.</title>
        <authorList>
            <person name="Yu Z."/>
            <person name="Gunn L."/>
            <person name="Brennan E."/>
            <person name="Reid R."/>
            <person name="Wall P.G."/>
            <person name="Gaora O.P."/>
            <person name="Hurley D."/>
            <person name="Bolton D."/>
            <person name="Fanning S."/>
        </authorList>
    </citation>
    <scope>NUCLEOTIDE SEQUENCE [LARGE SCALE GENOMIC DNA]</scope>
    <source>
        <strain evidence="8">DSM 8809</strain>
    </source>
</reference>
<feature type="transmembrane region" description="Helical" evidence="6">
    <location>
        <begin position="293"/>
        <end position="310"/>
    </location>
</feature>
<dbReference type="Proteomes" id="UP000182569">
    <property type="component" value="Chromosome"/>
</dbReference>
<gene>
    <name evidence="7" type="ORF">A7L45_06620</name>
</gene>
<dbReference type="GO" id="GO:0015209">
    <property type="term" value="F:cytosine transmembrane transporter activity"/>
    <property type="evidence" value="ECO:0007669"/>
    <property type="project" value="InterPro"/>
</dbReference>
<protein>
    <submittedName>
        <fullName evidence="7">Hydrogenase expression protein</fullName>
    </submittedName>
</protein>
<keyword evidence="3 6" id="KW-0812">Transmembrane</keyword>
<comment type="subcellular location">
    <subcellularLocation>
        <location evidence="1">Membrane</location>
        <topology evidence="1">Multi-pass membrane protein</topology>
    </subcellularLocation>
</comment>
<proteinExistence type="inferred from homology"/>
<feature type="transmembrane region" description="Helical" evidence="6">
    <location>
        <begin position="179"/>
        <end position="202"/>
    </location>
</feature>
<dbReference type="InterPro" id="IPR001248">
    <property type="entry name" value="Pur-cyt_permease"/>
</dbReference>
<accession>A0A1J0GEP0</accession>
<dbReference type="RefSeq" id="WP_071612057.1">
    <property type="nucleotide sequence ID" value="NZ_CP015756.1"/>
</dbReference>
<dbReference type="Gene3D" id="1.10.4160.10">
    <property type="entry name" value="Hydantoin permease"/>
    <property type="match status" value="1"/>
</dbReference>
<dbReference type="InterPro" id="IPR012732">
    <property type="entry name" value="Thia_CytX"/>
</dbReference>
<keyword evidence="4 6" id="KW-1133">Transmembrane helix</keyword>
<comment type="similarity">
    <text evidence="2">Belongs to the purine-cytosine permease (2.A.39) family.</text>
</comment>
<sequence length="404" mass="44150">MIKDKEKLGFWTFVFLWFGAAVSIAEIMTGGLIAPLGFKVGIIVILLGHLIGTGILILGGIIGSREKVPAMTSTNISFGVYSTYLFSILNILQLIGWTAIMIKVAARSVNLISQSLWDVNNVLVYIILIGVLTILWLYFGNAGMKKLNITAVSLLFILTLVLGSIIFKDKTLLTKAATGGISFGGALELSIVMPLSWLPLIADYTRFARSEKGGAYGSFIGYFIGSSWMFIIGLGAAIVSNNSDPSVMMLAANLGIAALGIVVLSTVTTTFLDVYSAGVSFLNIVPKLGEKKIGIIMTVIGTIIAIIIPMENYENFLYAIGSVFAPLFAVLITDYFIIKKNTKVKSDVLINWGAIFVWIIGIMLYYWFIKLDFVLGATMPDMVITGFIYLISWRMMSKWKLTIK</sequence>
<dbReference type="Pfam" id="PF02133">
    <property type="entry name" value="Transp_cyt_pur"/>
    <property type="match status" value="1"/>
</dbReference>
<feature type="transmembrane region" description="Helical" evidence="6">
    <location>
        <begin position="147"/>
        <end position="167"/>
    </location>
</feature>
<dbReference type="STRING" id="1552.A7L45_06620"/>
<evidence type="ECO:0000313" key="7">
    <source>
        <dbReference type="EMBL" id="APC39763.1"/>
    </source>
</evidence>
<feature type="transmembrane region" description="Helical" evidence="6">
    <location>
        <begin position="250"/>
        <end position="272"/>
    </location>
</feature>
<name>A0A1J0GEP0_9CLOT</name>
<feature type="transmembrane region" description="Helical" evidence="6">
    <location>
        <begin position="122"/>
        <end position="140"/>
    </location>
</feature>
<evidence type="ECO:0000313" key="8">
    <source>
        <dbReference type="Proteomes" id="UP000182569"/>
    </source>
</evidence>
<evidence type="ECO:0000256" key="6">
    <source>
        <dbReference type="SAM" id="Phobius"/>
    </source>
</evidence>
<dbReference type="EMBL" id="CP015756">
    <property type="protein sequence ID" value="APC39763.1"/>
    <property type="molecule type" value="Genomic_DNA"/>
</dbReference>
<dbReference type="PANTHER" id="PTHR30569:SF0">
    <property type="entry name" value="CYTOSINE PERMEASE"/>
    <property type="match status" value="1"/>
</dbReference>
<evidence type="ECO:0000256" key="1">
    <source>
        <dbReference type="ARBA" id="ARBA00004141"/>
    </source>
</evidence>
<organism evidence="7 8">
    <name type="scientific">Clostridium estertheticum subsp. estertheticum</name>
    <dbReference type="NCBI Taxonomy" id="1552"/>
    <lineage>
        <taxon>Bacteria</taxon>
        <taxon>Bacillati</taxon>
        <taxon>Bacillota</taxon>
        <taxon>Clostridia</taxon>
        <taxon>Eubacteriales</taxon>
        <taxon>Clostridiaceae</taxon>
        <taxon>Clostridium</taxon>
    </lineage>
</organism>